<evidence type="ECO:0000256" key="1">
    <source>
        <dbReference type="ARBA" id="ARBA00009437"/>
    </source>
</evidence>
<comment type="caution">
    <text evidence="6">The sequence shown here is derived from an EMBL/GenBank/DDBJ whole genome shotgun (WGS) entry which is preliminary data.</text>
</comment>
<keyword evidence="3" id="KW-0238">DNA-binding</keyword>
<dbReference type="GO" id="GO:0003700">
    <property type="term" value="F:DNA-binding transcription factor activity"/>
    <property type="evidence" value="ECO:0007669"/>
    <property type="project" value="InterPro"/>
</dbReference>
<dbReference type="PRINTS" id="PR00039">
    <property type="entry name" value="HTHLYSR"/>
</dbReference>
<sequence length="300" mass="33884">MDTHAFAVVRAILAEGSFQKAAQRLNCSQSTVTFQVRRLENELSLPLFERVGRRMVLSRAGQDLLPHMETISQAMQTIREYGSGHSAPSGELRLAIAESLLAYRLAPLIARFAEQAPDVRLEIHSRNCHEIRDGILAGHYDMGIYYDVGGHPHTLELAELGQTHGTVVASPALPPHMRDLSTPHQRKELIFITSEARSVYRERMEAHLRARDIRLRQTVELWNLEAIKQCVARSQAISFLPRFAVARELSDGTLVELPAALSHAPVRCICVRHRNRRPGAAERLFRQLLLDEDIFSPKIR</sequence>
<dbReference type="EMBL" id="DWZD01000024">
    <property type="protein sequence ID" value="HJA78660.1"/>
    <property type="molecule type" value="Genomic_DNA"/>
</dbReference>
<evidence type="ECO:0000256" key="3">
    <source>
        <dbReference type="ARBA" id="ARBA00023125"/>
    </source>
</evidence>
<evidence type="ECO:0000256" key="4">
    <source>
        <dbReference type="ARBA" id="ARBA00023163"/>
    </source>
</evidence>
<dbReference type="InterPro" id="IPR036388">
    <property type="entry name" value="WH-like_DNA-bd_sf"/>
</dbReference>
<dbReference type="InterPro" id="IPR000847">
    <property type="entry name" value="LysR_HTH_N"/>
</dbReference>
<protein>
    <submittedName>
        <fullName evidence="6">LysR family transcriptional regulator</fullName>
    </submittedName>
</protein>
<dbReference type="SUPFAM" id="SSF53850">
    <property type="entry name" value="Periplasmic binding protein-like II"/>
    <property type="match status" value="1"/>
</dbReference>
<dbReference type="Gene3D" id="3.40.190.290">
    <property type="match status" value="1"/>
</dbReference>
<dbReference type="PROSITE" id="PS50931">
    <property type="entry name" value="HTH_LYSR"/>
    <property type="match status" value="1"/>
</dbReference>
<dbReference type="AlphaFoldDB" id="A0A9D2KRA4"/>
<organism evidence="6 7">
    <name type="scientific">Candidatus Desulfovibrio intestinavium</name>
    <dbReference type="NCBI Taxonomy" id="2838534"/>
    <lineage>
        <taxon>Bacteria</taxon>
        <taxon>Pseudomonadati</taxon>
        <taxon>Thermodesulfobacteriota</taxon>
        <taxon>Desulfovibrionia</taxon>
        <taxon>Desulfovibrionales</taxon>
        <taxon>Desulfovibrionaceae</taxon>
        <taxon>Desulfovibrio</taxon>
    </lineage>
</organism>
<dbReference type="Pfam" id="PF00126">
    <property type="entry name" value="HTH_1"/>
    <property type="match status" value="1"/>
</dbReference>
<dbReference type="Pfam" id="PF03466">
    <property type="entry name" value="LysR_substrate"/>
    <property type="match status" value="1"/>
</dbReference>
<dbReference type="CDD" id="cd05466">
    <property type="entry name" value="PBP2_LTTR_substrate"/>
    <property type="match status" value="1"/>
</dbReference>
<dbReference type="GO" id="GO:0000976">
    <property type="term" value="F:transcription cis-regulatory region binding"/>
    <property type="evidence" value="ECO:0007669"/>
    <property type="project" value="TreeGrafter"/>
</dbReference>
<feature type="domain" description="HTH lysR-type" evidence="5">
    <location>
        <begin position="1"/>
        <end position="58"/>
    </location>
</feature>
<keyword evidence="2" id="KW-0805">Transcription regulation</keyword>
<dbReference type="InterPro" id="IPR005119">
    <property type="entry name" value="LysR_subst-bd"/>
</dbReference>
<accession>A0A9D2KRA4</accession>
<name>A0A9D2KRA4_9BACT</name>
<dbReference type="Proteomes" id="UP000823821">
    <property type="component" value="Unassembled WGS sequence"/>
</dbReference>
<reference evidence="6" key="2">
    <citation type="submission" date="2021-04" db="EMBL/GenBank/DDBJ databases">
        <authorList>
            <person name="Gilroy R."/>
        </authorList>
    </citation>
    <scope>NUCLEOTIDE SEQUENCE</scope>
    <source>
        <strain evidence="6">5032</strain>
    </source>
</reference>
<evidence type="ECO:0000256" key="2">
    <source>
        <dbReference type="ARBA" id="ARBA00023015"/>
    </source>
</evidence>
<gene>
    <name evidence="6" type="ORF">H9784_03675</name>
</gene>
<evidence type="ECO:0000313" key="7">
    <source>
        <dbReference type="Proteomes" id="UP000823821"/>
    </source>
</evidence>
<comment type="similarity">
    <text evidence="1">Belongs to the LysR transcriptional regulatory family.</text>
</comment>
<dbReference type="Gene3D" id="1.10.10.10">
    <property type="entry name" value="Winged helix-like DNA-binding domain superfamily/Winged helix DNA-binding domain"/>
    <property type="match status" value="1"/>
</dbReference>
<dbReference type="PANTHER" id="PTHR30126:SF5">
    <property type="entry name" value="HTH-TYPE TRANSCRIPTIONAL ACTIVATOR CMPR"/>
    <property type="match status" value="1"/>
</dbReference>
<dbReference type="InterPro" id="IPR036390">
    <property type="entry name" value="WH_DNA-bd_sf"/>
</dbReference>
<proteinExistence type="inferred from homology"/>
<dbReference type="SUPFAM" id="SSF46785">
    <property type="entry name" value="Winged helix' DNA-binding domain"/>
    <property type="match status" value="1"/>
</dbReference>
<reference evidence="6" key="1">
    <citation type="journal article" date="2021" name="PeerJ">
        <title>Extensive microbial diversity within the chicken gut microbiome revealed by metagenomics and culture.</title>
        <authorList>
            <person name="Gilroy R."/>
            <person name="Ravi A."/>
            <person name="Getino M."/>
            <person name="Pursley I."/>
            <person name="Horton D.L."/>
            <person name="Alikhan N.F."/>
            <person name="Baker D."/>
            <person name="Gharbi K."/>
            <person name="Hall N."/>
            <person name="Watson M."/>
            <person name="Adriaenssens E.M."/>
            <person name="Foster-Nyarko E."/>
            <person name="Jarju S."/>
            <person name="Secka A."/>
            <person name="Antonio M."/>
            <person name="Oren A."/>
            <person name="Chaudhuri R.R."/>
            <person name="La Ragione R."/>
            <person name="Hildebrand F."/>
            <person name="Pallen M.J."/>
        </authorList>
    </citation>
    <scope>NUCLEOTIDE SEQUENCE</scope>
    <source>
        <strain evidence="6">5032</strain>
    </source>
</reference>
<keyword evidence="4" id="KW-0804">Transcription</keyword>
<evidence type="ECO:0000259" key="5">
    <source>
        <dbReference type="PROSITE" id="PS50931"/>
    </source>
</evidence>
<dbReference type="PANTHER" id="PTHR30126">
    <property type="entry name" value="HTH-TYPE TRANSCRIPTIONAL REGULATOR"/>
    <property type="match status" value="1"/>
</dbReference>
<evidence type="ECO:0000313" key="6">
    <source>
        <dbReference type="EMBL" id="HJA78660.1"/>
    </source>
</evidence>